<proteinExistence type="predicted"/>
<dbReference type="EMBL" id="UOFK01000011">
    <property type="protein sequence ID" value="VAW72023.1"/>
    <property type="molecule type" value="Genomic_DNA"/>
</dbReference>
<accession>A0A3B0Y6K2</accession>
<dbReference type="AlphaFoldDB" id="A0A3B0Y6K2"/>
<name>A0A3B0Y6K2_9ZZZZ</name>
<reference evidence="1" key="1">
    <citation type="submission" date="2018-06" db="EMBL/GenBank/DDBJ databases">
        <authorList>
            <person name="Zhirakovskaya E."/>
        </authorList>
    </citation>
    <scope>NUCLEOTIDE SEQUENCE</scope>
</reference>
<protein>
    <submittedName>
        <fullName evidence="1">Uncharacterized protein</fullName>
    </submittedName>
</protein>
<gene>
    <name evidence="1" type="ORF">MNBD_GAMMA13-1405</name>
</gene>
<sequence length="42" mass="4607">MPTTSCDVHKALAEVFRGKLLDAIRDEGLVVPEGTPKDWVVL</sequence>
<evidence type="ECO:0000313" key="1">
    <source>
        <dbReference type="EMBL" id="VAW72023.1"/>
    </source>
</evidence>
<organism evidence="1">
    <name type="scientific">hydrothermal vent metagenome</name>
    <dbReference type="NCBI Taxonomy" id="652676"/>
    <lineage>
        <taxon>unclassified sequences</taxon>
        <taxon>metagenomes</taxon>
        <taxon>ecological metagenomes</taxon>
    </lineage>
</organism>